<keyword evidence="2" id="KW-1185">Reference proteome</keyword>
<sequence length="103" mass="11923">MSEIEHNDMHICMTPTRHRLKNSYKDTWHLMNLSSSDGDSMYQIHIRIHNALHDTPEKATKRNKLENLGVHARVSPCSVKWFPNVCSKWLHNLLSKKDGVSSS</sequence>
<name>A0A8X6QIU1_NEPPI</name>
<gene>
    <name evidence="1" type="ORF">NPIL_133381</name>
</gene>
<protein>
    <submittedName>
        <fullName evidence="1">Uncharacterized protein</fullName>
    </submittedName>
</protein>
<evidence type="ECO:0000313" key="1">
    <source>
        <dbReference type="EMBL" id="GFU15852.1"/>
    </source>
</evidence>
<dbReference type="Proteomes" id="UP000887013">
    <property type="component" value="Unassembled WGS sequence"/>
</dbReference>
<dbReference type="EMBL" id="BMAW01126236">
    <property type="protein sequence ID" value="GFU15852.1"/>
    <property type="molecule type" value="Genomic_DNA"/>
</dbReference>
<comment type="caution">
    <text evidence="1">The sequence shown here is derived from an EMBL/GenBank/DDBJ whole genome shotgun (WGS) entry which is preliminary data.</text>
</comment>
<organism evidence="1 2">
    <name type="scientific">Nephila pilipes</name>
    <name type="common">Giant wood spider</name>
    <name type="synonym">Nephila maculata</name>
    <dbReference type="NCBI Taxonomy" id="299642"/>
    <lineage>
        <taxon>Eukaryota</taxon>
        <taxon>Metazoa</taxon>
        <taxon>Ecdysozoa</taxon>
        <taxon>Arthropoda</taxon>
        <taxon>Chelicerata</taxon>
        <taxon>Arachnida</taxon>
        <taxon>Araneae</taxon>
        <taxon>Araneomorphae</taxon>
        <taxon>Entelegynae</taxon>
        <taxon>Araneoidea</taxon>
        <taxon>Nephilidae</taxon>
        <taxon>Nephila</taxon>
    </lineage>
</organism>
<proteinExistence type="predicted"/>
<evidence type="ECO:0000313" key="2">
    <source>
        <dbReference type="Proteomes" id="UP000887013"/>
    </source>
</evidence>
<dbReference type="AlphaFoldDB" id="A0A8X6QIU1"/>
<reference evidence="1" key="1">
    <citation type="submission" date="2020-08" db="EMBL/GenBank/DDBJ databases">
        <title>Multicomponent nature underlies the extraordinary mechanical properties of spider dragline silk.</title>
        <authorList>
            <person name="Kono N."/>
            <person name="Nakamura H."/>
            <person name="Mori M."/>
            <person name="Yoshida Y."/>
            <person name="Ohtoshi R."/>
            <person name="Malay A.D."/>
            <person name="Moran D.A.P."/>
            <person name="Tomita M."/>
            <person name="Numata K."/>
            <person name="Arakawa K."/>
        </authorList>
    </citation>
    <scope>NUCLEOTIDE SEQUENCE</scope>
</reference>
<accession>A0A8X6QIU1</accession>